<keyword evidence="2" id="KW-0732">Signal</keyword>
<dbReference type="PANTHER" id="PTHR33472:SF28">
    <property type="entry name" value="BROMO AND FHA DOMAIN-CONTAINING PROTEIN DDB_G0267958"/>
    <property type="match status" value="1"/>
</dbReference>
<keyword evidence="4" id="KW-1185">Reference proteome</keyword>
<feature type="region of interest" description="Disordered" evidence="1">
    <location>
        <begin position="114"/>
        <end position="169"/>
    </location>
</feature>
<evidence type="ECO:0000313" key="3">
    <source>
        <dbReference type="EMBL" id="KAK6941549.1"/>
    </source>
</evidence>
<feature type="compositionally biased region" description="Polar residues" evidence="1">
    <location>
        <begin position="148"/>
        <end position="169"/>
    </location>
</feature>
<feature type="signal peptide" evidence="2">
    <location>
        <begin position="1"/>
        <end position="21"/>
    </location>
</feature>
<dbReference type="AlphaFoldDB" id="A0AAN8ZHQ9"/>
<name>A0AAN8ZHQ9_9MAGN</name>
<feature type="compositionally biased region" description="Basic and acidic residues" evidence="1">
    <location>
        <begin position="119"/>
        <end position="146"/>
    </location>
</feature>
<accession>A0AAN8ZHQ9</accession>
<reference evidence="3 4" key="1">
    <citation type="submission" date="2023-12" db="EMBL/GenBank/DDBJ databases">
        <title>A high-quality genome assembly for Dillenia turbinata (Dilleniales).</title>
        <authorList>
            <person name="Chanderbali A."/>
        </authorList>
    </citation>
    <scope>NUCLEOTIDE SEQUENCE [LARGE SCALE GENOMIC DNA]</scope>
    <source>
        <strain evidence="3">LSX21</strain>
        <tissue evidence="3">Leaf</tissue>
    </source>
</reference>
<dbReference type="PROSITE" id="PS51257">
    <property type="entry name" value="PROKAR_LIPOPROTEIN"/>
    <property type="match status" value="1"/>
</dbReference>
<dbReference type="Proteomes" id="UP001370490">
    <property type="component" value="Unassembled WGS sequence"/>
</dbReference>
<comment type="caution">
    <text evidence="3">The sequence shown here is derived from an EMBL/GenBank/DDBJ whole genome shotgun (WGS) entry which is preliminary data.</text>
</comment>
<proteinExistence type="predicted"/>
<dbReference type="EMBL" id="JBAMMX010000004">
    <property type="protein sequence ID" value="KAK6941549.1"/>
    <property type="molecule type" value="Genomic_DNA"/>
</dbReference>
<evidence type="ECO:0000256" key="2">
    <source>
        <dbReference type="SAM" id="SignalP"/>
    </source>
</evidence>
<sequence length="169" mass="17913">MELLLVKGASLFGISVTLVACSPWDLRKPGSSHQENEDENGVRIITLAGSNIGASMRGELDEKAGPHKVSLGEPDALGAYVNSNFQAVNNSIMLGGSYSSNDPGVHMDISDLVEQGGIKPEKPGRKGKKKEKDNAKSDQKKEKENAKSYGSTEGSGNSQPVTINSNNVE</sequence>
<organism evidence="3 4">
    <name type="scientific">Dillenia turbinata</name>
    <dbReference type="NCBI Taxonomy" id="194707"/>
    <lineage>
        <taxon>Eukaryota</taxon>
        <taxon>Viridiplantae</taxon>
        <taxon>Streptophyta</taxon>
        <taxon>Embryophyta</taxon>
        <taxon>Tracheophyta</taxon>
        <taxon>Spermatophyta</taxon>
        <taxon>Magnoliopsida</taxon>
        <taxon>eudicotyledons</taxon>
        <taxon>Gunneridae</taxon>
        <taxon>Pentapetalae</taxon>
        <taxon>Dilleniales</taxon>
        <taxon>Dilleniaceae</taxon>
        <taxon>Dillenia</taxon>
    </lineage>
</organism>
<protein>
    <submittedName>
        <fullName evidence="3">Uncharacterized protein</fullName>
    </submittedName>
</protein>
<gene>
    <name evidence="3" type="ORF">RJ641_026926</name>
</gene>
<feature type="chain" id="PRO_5042910253" evidence="2">
    <location>
        <begin position="22"/>
        <end position="169"/>
    </location>
</feature>
<evidence type="ECO:0000256" key="1">
    <source>
        <dbReference type="SAM" id="MobiDB-lite"/>
    </source>
</evidence>
<evidence type="ECO:0000313" key="4">
    <source>
        <dbReference type="Proteomes" id="UP001370490"/>
    </source>
</evidence>
<dbReference type="PANTHER" id="PTHR33472">
    <property type="entry name" value="OS01G0106600 PROTEIN"/>
    <property type="match status" value="1"/>
</dbReference>